<dbReference type="KEGG" id="vff:VITFI_CDS2988"/>
<protein>
    <submittedName>
        <fullName evidence="6">Membrane protein</fullName>
    </submittedName>
</protein>
<evidence type="ECO:0000256" key="2">
    <source>
        <dbReference type="ARBA" id="ARBA00022692"/>
    </source>
</evidence>
<gene>
    <name evidence="6" type="ORF">VITFI_CDS2988</name>
</gene>
<feature type="domain" description="RDD" evidence="5">
    <location>
        <begin position="29"/>
        <end position="150"/>
    </location>
</feature>
<evidence type="ECO:0000256" key="1">
    <source>
        <dbReference type="ARBA" id="ARBA00004141"/>
    </source>
</evidence>
<dbReference type="RefSeq" id="WP_198301514.1">
    <property type="nucleotide sequence ID" value="NZ_CP022423.1"/>
</dbReference>
<dbReference type="Pfam" id="PF06271">
    <property type="entry name" value="RDD"/>
    <property type="match status" value="1"/>
</dbReference>
<dbReference type="PANTHER" id="PTHR38480">
    <property type="entry name" value="SLR0254 PROTEIN"/>
    <property type="match status" value="1"/>
</dbReference>
<keyword evidence="3" id="KW-1133">Transmembrane helix</keyword>
<proteinExistence type="predicted"/>
<evidence type="ECO:0000313" key="7">
    <source>
        <dbReference type="Proteomes" id="UP000199729"/>
    </source>
</evidence>
<evidence type="ECO:0000259" key="5">
    <source>
        <dbReference type="Pfam" id="PF06271"/>
    </source>
</evidence>
<reference evidence="6 7" key="1">
    <citation type="submission" date="2017-07" db="EMBL/GenBank/DDBJ databases">
        <title>Complete Genome Sequence of the cosmetic ferment Vitreoscilla filiformis (ATCC15551).</title>
        <authorList>
            <person name="Contreras S."/>
            <person name="Sagory-Zalkind P."/>
            <person name="Blanquart H."/>
            <person name="Iltis A."/>
            <person name="Morand S.C."/>
        </authorList>
    </citation>
    <scope>NUCLEOTIDE SEQUENCE [LARGE SCALE GENOMIC DNA]</scope>
    <source>
        <strain evidence="6 7">ATCC 15551</strain>
    </source>
</reference>
<accession>A0A221KIH3</accession>
<keyword evidence="2" id="KW-0812">Transmembrane</keyword>
<comment type="subcellular location">
    <subcellularLocation>
        <location evidence="1">Membrane</location>
        <topology evidence="1">Multi-pass membrane protein</topology>
    </subcellularLocation>
</comment>
<dbReference type="GO" id="GO:0016020">
    <property type="term" value="C:membrane"/>
    <property type="evidence" value="ECO:0007669"/>
    <property type="project" value="UniProtKB-SubCell"/>
</dbReference>
<sequence>MHPASPLPLPDTLHPVETPEGVMLWLRPAGAVPRLLAGGLDMLFRALIFIVASLLLDHWGSLGTGLQLLLFFLLEWFYPVLFECLPGSATPGKRFVGLRVVMGSGLPVTLGASLLRNVLRAVDFLPTAYALGTLCMLLRPDCRRLGDLVADTLVVYRSAPGWQRAWPPGPAAAPARPLSAAQQAAILGLAERCERLSPERFNELAQLAHSVLPTELPPDTPAGERLLALARWLAGQRNDG</sequence>
<dbReference type="Proteomes" id="UP000199729">
    <property type="component" value="Chromosome"/>
</dbReference>
<keyword evidence="4" id="KW-0472">Membrane</keyword>
<dbReference type="AlphaFoldDB" id="A0A221KIH3"/>
<name>A0A221KIH3_VITFI</name>
<dbReference type="InterPro" id="IPR010432">
    <property type="entry name" value="RDD"/>
</dbReference>
<evidence type="ECO:0000313" key="6">
    <source>
        <dbReference type="EMBL" id="ASM78765.1"/>
    </source>
</evidence>
<keyword evidence="7" id="KW-1185">Reference proteome</keyword>
<evidence type="ECO:0000256" key="4">
    <source>
        <dbReference type="ARBA" id="ARBA00023136"/>
    </source>
</evidence>
<dbReference type="PANTHER" id="PTHR38480:SF1">
    <property type="entry name" value="SLR0254 PROTEIN"/>
    <property type="match status" value="1"/>
</dbReference>
<organism evidence="6 7">
    <name type="scientific">Vitreoscilla filiformis</name>
    <dbReference type="NCBI Taxonomy" id="63"/>
    <lineage>
        <taxon>Bacteria</taxon>
        <taxon>Pseudomonadati</taxon>
        <taxon>Pseudomonadota</taxon>
        <taxon>Betaproteobacteria</taxon>
        <taxon>Neisseriales</taxon>
        <taxon>Neisseriaceae</taxon>
        <taxon>Vitreoscilla</taxon>
    </lineage>
</organism>
<dbReference type="EMBL" id="CP022423">
    <property type="protein sequence ID" value="ASM78765.1"/>
    <property type="molecule type" value="Genomic_DNA"/>
</dbReference>
<evidence type="ECO:0000256" key="3">
    <source>
        <dbReference type="ARBA" id="ARBA00022989"/>
    </source>
</evidence>